<comment type="caution">
    <text evidence="2">The sequence shown here is derived from an EMBL/GenBank/DDBJ whole genome shotgun (WGS) entry which is preliminary data.</text>
</comment>
<evidence type="ECO:0000313" key="3">
    <source>
        <dbReference type="Proteomes" id="UP001303046"/>
    </source>
</evidence>
<dbReference type="Gene3D" id="1.10.340.70">
    <property type="match status" value="1"/>
</dbReference>
<sequence length="406" mass="47053">MHVDINRGFGGVEMEDWSEECRLFNLPKDIDEDQICLMKVEAEEAPFDLLDGKRHSRLTRAQNVVAFVMHFVKAILAKVSTELRDRVEANIPEVQTMESFLYINASERENAMSIFFHNHWNVCFSSTKLHALKQLKLKQDGQKLLRCQRRLGNSNLLINTRQPVLLATRTDLVRLVVEGAPSPLHCGINHIMARVRERFWIPKLRQMARTVIKHCVSCQKLNNIPYRYPGQPSRTTSQPRQVLFGLICSPVLLSGTINYQLENHAQNNHIGREIENNTYKDNVVLTSKSTDDAVMLYKESKAIFEEMQMNLREFLSNDGHLRGQIADKDFRENPNQKTLGILWNSTDDTLLLASRSQMRWSEPISTEEQDHQEKYLRTKFENLLMNSTNQYGLDTSRLQRILQTVQ</sequence>
<organism evidence="2 3">
    <name type="scientific">Necator americanus</name>
    <name type="common">Human hookworm</name>
    <dbReference type="NCBI Taxonomy" id="51031"/>
    <lineage>
        <taxon>Eukaryota</taxon>
        <taxon>Metazoa</taxon>
        <taxon>Ecdysozoa</taxon>
        <taxon>Nematoda</taxon>
        <taxon>Chromadorea</taxon>
        <taxon>Rhabditida</taxon>
        <taxon>Rhabditina</taxon>
        <taxon>Rhabditomorpha</taxon>
        <taxon>Strongyloidea</taxon>
        <taxon>Ancylostomatidae</taxon>
        <taxon>Bunostominae</taxon>
        <taxon>Necator</taxon>
    </lineage>
</organism>
<dbReference type="EMBL" id="JAVFWL010000006">
    <property type="protein sequence ID" value="KAK6761825.1"/>
    <property type="molecule type" value="Genomic_DNA"/>
</dbReference>
<dbReference type="Proteomes" id="UP001303046">
    <property type="component" value="Unassembled WGS sequence"/>
</dbReference>
<accession>A0ABR1EGK6</accession>
<evidence type="ECO:0000259" key="1">
    <source>
        <dbReference type="Pfam" id="PF17921"/>
    </source>
</evidence>
<dbReference type="Pfam" id="PF17921">
    <property type="entry name" value="Integrase_H2C2"/>
    <property type="match status" value="1"/>
</dbReference>
<evidence type="ECO:0000313" key="2">
    <source>
        <dbReference type="EMBL" id="KAK6761825.1"/>
    </source>
</evidence>
<keyword evidence="3" id="KW-1185">Reference proteome</keyword>
<proteinExistence type="predicted"/>
<dbReference type="InterPro" id="IPR041588">
    <property type="entry name" value="Integrase_H2C2"/>
</dbReference>
<reference evidence="2 3" key="1">
    <citation type="submission" date="2023-08" db="EMBL/GenBank/DDBJ databases">
        <title>A Necator americanus chromosomal reference genome.</title>
        <authorList>
            <person name="Ilik V."/>
            <person name="Petrzelkova K.J."/>
            <person name="Pardy F."/>
            <person name="Fuh T."/>
            <person name="Niatou-Singa F.S."/>
            <person name="Gouil Q."/>
            <person name="Baker L."/>
            <person name="Ritchie M.E."/>
            <person name="Jex A.R."/>
            <person name="Gazzola D."/>
            <person name="Li H."/>
            <person name="Toshio Fujiwara R."/>
            <person name="Zhan B."/>
            <person name="Aroian R.V."/>
            <person name="Pafco B."/>
            <person name="Schwarz E.M."/>
        </authorList>
    </citation>
    <scope>NUCLEOTIDE SEQUENCE [LARGE SCALE GENOMIC DNA]</scope>
    <source>
        <strain evidence="2 3">Aroian</strain>
        <tissue evidence="2">Whole animal</tissue>
    </source>
</reference>
<protein>
    <recommendedName>
        <fullName evidence="1">Integrase zinc-binding domain-containing protein</fullName>
    </recommendedName>
</protein>
<gene>
    <name evidence="2" type="primary">Necator_chrX.g22948</name>
    <name evidence="2" type="ORF">RB195_022785</name>
</gene>
<feature type="domain" description="Integrase zinc-binding" evidence="1">
    <location>
        <begin position="184"/>
        <end position="222"/>
    </location>
</feature>
<name>A0ABR1EGK6_NECAM</name>
<dbReference type="PANTHER" id="PTHR47331">
    <property type="entry name" value="PHD-TYPE DOMAIN-CONTAINING PROTEIN"/>
    <property type="match status" value="1"/>
</dbReference>